<evidence type="ECO:0000256" key="2">
    <source>
        <dbReference type="ARBA" id="ARBA00023157"/>
    </source>
</evidence>
<comment type="similarity">
    <text evidence="1">Belongs to the peptidase S1 family.</text>
</comment>
<evidence type="ECO:0000256" key="1">
    <source>
        <dbReference type="ARBA" id="ARBA00007664"/>
    </source>
</evidence>
<dbReference type="GO" id="GO:0004252">
    <property type="term" value="F:serine-type endopeptidase activity"/>
    <property type="evidence" value="ECO:0007669"/>
    <property type="project" value="InterPro"/>
</dbReference>
<gene>
    <name evidence="3" type="ORF">C1I93_15660</name>
</gene>
<name>A0A2W2CPN3_9ACTN</name>
<dbReference type="EMBL" id="POTX01000095">
    <property type="protein sequence ID" value="PZF95134.1"/>
    <property type="molecule type" value="Genomic_DNA"/>
</dbReference>
<dbReference type="Gene3D" id="2.40.10.10">
    <property type="entry name" value="Trypsin-like serine proteases"/>
    <property type="match status" value="1"/>
</dbReference>
<reference evidence="3 4" key="1">
    <citation type="submission" date="2018-01" db="EMBL/GenBank/DDBJ databases">
        <title>Draft genome sequence of Jishengella endophytica.</title>
        <authorList>
            <person name="Sahin N."/>
            <person name="Ay H."/>
            <person name="Saygin H."/>
        </authorList>
    </citation>
    <scope>NUCLEOTIDE SEQUENCE [LARGE SCALE GENOMIC DNA]</scope>
    <source>
        <strain evidence="3 4">DSM 45430</strain>
    </source>
</reference>
<dbReference type="PANTHER" id="PTHR24276">
    <property type="entry name" value="POLYSERASE-RELATED"/>
    <property type="match status" value="1"/>
</dbReference>
<evidence type="ECO:0000313" key="3">
    <source>
        <dbReference type="EMBL" id="PZF95134.1"/>
    </source>
</evidence>
<dbReference type="PRINTS" id="PR00722">
    <property type="entry name" value="CHYMOTRYPSIN"/>
</dbReference>
<evidence type="ECO:0000313" key="4">
    <source>
        <dbReference type="Proteomes" id="UP000248627"/>
    </source>
</evidence>
<keyword evidence="2" id="KW-1015">Disulfide bond</keyword>
<protein>
    <submittedName>
        <fullName evidence="3">Uncharacterized protein</fullName>
    </submittedName>
</protein>
<keyword evidence="4" id="KW-1185">Reference proteome</keyword>
<dbReference type="Pfam" id="PF00089">
    <property type="entry name" value="Trypsin"/>
    <property type="match status" value="1"/>
</dbReference>
<dbReference type="InterPro" id="IPR001254">
    <property type="entry name" value="Trypsin_dom"/>
</dbReference>
<sequence length="640" mass="63923">MRFTRTRRARVSAVVAAALGAGMIGGVAANAVSGSTPVPAGSYLFTAKIQNELASCTGALVDPSWVITTTGCFPEATQANSGRAPDRPTTVTVGRTDLTGSGGHVLAVTALVPHATRDVVLAQLAQPVTTVAPVALGSVALGGEQLVAAGFGRTATEWVPTRLHAGTFTVQNVTAGSVAIDGAATGATLCRGDAGGPLLREVAGTPTLVALHGSSWQGGCLAETETRRTAIEVRVDDLGDWIHASTADDYVALPASGTLLDTRTDTGGAKGLKAGGSTTTFRVLGTAGVPAYGVSAVLVDVAAISPTATTHLTAFPGGTPQPATSTVNAHKGDIISATQVVRVGADGTLSVYTNSGDTHIMVDVHGYFRAGSVEASPAGGGFVAVPHRRVADTRDGTGTTKGTVPSGGTRTIALTGGTIPVGATGALLDIAVVGATGPGYLRAYPTGGPVETRSLLDYVSGITSQGVAVKLSANGQVTIENRGPAVHLVISVQGYVTATARTGAGLRLTPPTRVLNTTADQGVAVPANGTVAVQLSGANGIPSAGLAGAIVNLAVVKPTGTGFLAVKPDSGAAFVSGDPSVLNFTAGQHARASMVVVQGGKFDPVRRVGQDGRILIKNVSGGTIHLLVDLHGWFGPARIG</sequence>
<proteinExistence type="inferred from homology"/>
<dbReference type="InterPro" id="IPR050430">
    <property type="entry name" value="Peptidase_S1"/>
</dbReference>
<dbReference type="RefSeq" id="WP_111244028.1">
    <property type="nucleotide sequence ID" value="NZ_AP023358.1"/>
</dbReference>
<dbReference type="PROSITE" id="PS50240">
    <property type="entry name" value="TRYPSIN_DOM"/>
    <property type="match status" value="1"/>
</dbReference>
<dbReference type="InterPro" id="IPR009003">
    <property type="entry name" value="Peptidase_S1_PA"/>
</dbReference>
<dbReference type="GO" id="GO:0006508">
    <property type="term" value="P:proteolysis"/>
    <property type="evidence" value="ECO:0007669"/>
    <property type="project" value="InterPro"/>
</dbReference>
<dbReference type="SUPFAM" id="SSF50494">
    <property type="entry name" value="Trypsin-like serine proteases"/>
    <property type="match status" value="1"/>
</dbReference>
<comment type="caution">
    <text evidence="3">The sequence shown here is derived from an EMBL/GenBank/DDBJ whole genome shotgun (WGS) entry which is preliminary data.</text>
</comment>
<dbReference type="InterPro" id="IPR043504">
    <property type="entry name" value="Peptidase_S1_PA_chymotrypsin"/>
</dbReference>
<dbReference type="InterPro" id="IPR001314">
    <property type="entry name" value="Peptidase_S1A"/>
</dbReference>
<accession>A0A2W2CPN3</accession>
<dbReference type="Proteomes" id="UP000248627">
    <property type="component" value="Unassembled WGS sequence"/>
</dbReference>
<dbReference type="PANTHER" id="PTHR24276:SF98">
    <property type="entry name" value="FI18310P1-RELATED"/>
    <property type="match status" value="1"/>
</dbReference>
<dbReference type="OrthoDB" id="4178270at2"/>
<dbReference type="AlphaFoldDB" id="A0A2W2CPN3"/>
<organism evidence="3 4">
    <name type="scientific">Micromonospora endophytica</name>
    <dbReference type="NCBI Taxonomy" id="515350"/>
    <lineage>
        <taxon>Bacteria</taxon>
        <taxon>Bacillati</taxon>
        <taxon>Actinomycetota</taxon>
        <taxon>Actinomycetes</taxon>
        <taxon>Micromonosporales</taxon>
        <taxon>Micromonosporaceae</taxon>
        <taxon>Micromonospora</taxon>
    </lineage>
</organism>
<dbReference type="SMART" id="SM00020">
    <property type="entry name" value="Tryp_SPc"/>
    <property type="match status" value="1"/>
</dbReference>